<evidence type="ECO:0000256" key="4">
    <source>
        <dbReference type="ARBA" id="ARBA00022989"/>
    </source>
</evidence>
<dbReference type="Proteomes" id="UP000309170">
    <property type="component" value="Unassembled WGS sequence"/>
</dbReference>
<evidence type="ECO:0000259" key="7">
    <source>
        <dbReference type="Pfam" id="PF00892"/>
    </source>
</evidence>
<evidence type="ECO:0000256" key="5">
    <source>
        <dbReference type="ARBA" id="ARBA00023136"/>
    </source>
</evidence>
<evidence type="ECO:0000256" key="2">
    <source>
        <dbReference type="ARBA" id="ARBA00007362"/>
    </source>
</evidence>
<keyword evidence="5 6" id="KW-0472">Membrane</keyword>
<protein>
    <submittedName>
        <fullName evidence="8">DMT family transporter</fullName>
    </submittedName>
</protein>
<feature type="transmembrane region" description="Helical" evidence="6">
    <location>
        <begin position="237"/>
        <end position="258"/>
    </location>
</feature>
<feature type="transmembrane region" description="Helical" evidence="6">
    <location>
        <begin position="62"/>
        <end position="82"/>
    </location>
</feature>
<dbReference type="InterPro" id="IPR050638">
    <property type="entry name" value="AA-Vitamin_Transporters"/>
</dbReference>
<evidence type="ECO:0000313" key="8">
    <source>
        <dbReference type="EMBL" id="TKH08710.1"/>
    </source>
</evidence>
<evidence type="ECO:0000256" key="3">
    <source>
        <dbReference type="ARBA" id="ARBA00022692"/>
    </source>
</evidence>
<feature type="transmembrane region" description="Helical" evidence="6">
    <location>
        <begin position="88"/>
        <end position="109"/>
    </location>
</feature>
<sequence length="291" mass="32231">MLITALFLLSLLWGSTFYFTKLLLPDFHPVSIVFYRCLFGMMALLPFFLWKKSKKDFQRVPALLLITLISAGIPWVFMSLSLRGLDTTISGVLNASGPIFGIVLSVLIFRTPVTRQELWSVLVGFGGICTTLIAGMNGSDPFHFGPAGLLLVAVCFYSMSAVLSANNLKHCSLITLSFMTMLAGTIYSGIFMMFVEPKSFQHFNDLKPFLLFIVLGMVISGFGNVLYYYLVKSGGALFALLVTYLMPIMTILLGVLFLEEKVNGGILSGLLFVFTSVYLMNKKIFKEMGSE</sequence>
<comment type="similarity">
    <text evidence="2">Belongs to the EamA transporter family.</text>
</comment>
<dbReference type="PANTHER" id="PTHR32322">
    <property type="entry name" value="INNER MEMBRANE TRANSPORTER"/>
    <property type="match status" value="1"/>
</dbReference>
<feature type="transmembrane region" description="Helical" evidence="6">
    <location>
        <begin position="118"/>
        <end position="136"/>
    </location>
</feature>
<dbReference type="GO" id="GO:0016020">
    <property type="term" value="C:membrane"/>
    <property type="evidence" value="ECO:0007669"/>
    <property type="project" value="UniProtKB-SubCell"/>
</dbReference>
<dbReference type="InterPro" id="IPR037185">
    <property type="entry name" value="EmrE-like"/>
</dbReference>
<feature type="transmembrane region" description="Helical" evidence="6">
    <location>
        <begin position="33"/>
        <end position="50"/>
    </location>
</feature>
<organism evidence="8 9">
    <name type="scientific">Peribacillus simplex</name>
    <dbReference type="NCBI Taxonomy" id="1478"/>
    <lineage>
        <taxon>Bacteria</taxon>
        <taxon>Bacillati</taxon>
        <taxon>Bacillota</taxon>
        <taxon>Bacilli</taxon>
        <taxon>Bacillales</taxon>
        <taxon>Bacillaceae</taxon>
        <taxon>Peribacillus</taxon>
    </lineage>
</organism>
<dbReference type="InterPro" id="IPR000620">
    <property type="entry name" value="EamA_dom"/>
</dbReference>
<feature type="transmembrane region" description="Helical" evidence="6">
    <location>
        <begin position="142"/>
        <end position="159"/>
    </location>
</feature>
<dbReference type="SUPFAM" id="SSF103481">
    <property type="entry name" value="Multidrug resistance efflux transporter EmrE"/>
    <property type="match status" value="2"/>
</dbReference>
<reference evidence="8 9" key="1">
    <citation type="journal article" date="2019" name="Environ. Microbiol.">
        <title>An active ?-lactamase is a part of an orchestrated cell wall stress resistance network of Bacillus subtilis and related rhizosphere species.</title>
        <authorList>
            <person name="Bucher T."/>
            <person name="Keren-Paz A."/>
            <person name="Hausser J."/>
            <person name="Olender T."/>
            <person name="Cytryn E."/>
            <person name="Kolodkin-Gal I."/>
        </authorList>
    </citation>
    <scope>NUCLEOTIDE SEQUENCE [LARGE SCALE GENOMIC DNA]</scope>
    <source>
        <strain evidence="8 9">I4</strain>
    </source>
</reference>
<dbReference type="PANTHER" id="PTHR32322:SF2">
    <property type="entry name" value="EAMA DOMAIN-CONTAINING PROTEIN"/>
    <property type="match status" value="1"/>
</dbReference>
<dbReference type="AlphaFoldDB" id="A0A9X8ZEM6"/>
<dbReference type="Pfam" id="PF00892">
    <property type="entry name" value="EamA"/>
    <property type="match status" value="2"/>
</dbReference>
<keyword evidence="3 6" id="KW-0812">Transmembrane</keyword>
<evidence type="ECO:0000313" key="9">
    <source>
        <dbReference type="Proteomes" id="UP000309170"/>
    </source>
</evidence>
<feature type="transmembrane region" description="Helical" evidence="6">
    <location>
        <begin position="264"/>
        <end position="281"/>
    </location>
</feature>
<keyword evidence="4 6" id="KW-1133">Transmembrane helix</keyword>
<feature type="domain" description="EamA" evidence="7">
    <location>
        <begin position="149"/>
        <end position="281"/>
    </location>
</feature>
<feature type="transmembrane region" description="Helical" evidence="6">
    <location>
        <begin position="209"/>
        <end position="230"/>
    </location>
</feature>
<gene>
    <name evidence="8" type="ORF">FC678_19475</name>
</gene>
<accession>A0A9X8ZEM6</accession>
<feature type="transmembrane region" description="Helical" evidence="6">
    <location>
        <begin position="171"/>
        <end position="194"/>
    </location>
</feature>
<feature type="domain" description="EamA" evidence="7">
    <location>
        <begin position="3"/>
        <end position="131"/>
    </location>
</feature>
<comment type="subcellular location">
    <subcellularLocation>
        <location evidence="1">Endomembrane system</location>
        <topology evidence="1">Multi-pass membrane protein</topology>
    </subcellularLocation>
</comment>
<evidence type="ECO:0000256" key="6">
    <source>
        <dbReference type="SAM" id="Phobius"/>
    </source>
</evidence>
<comment type="caution">
    <text evidence="8">The sequence shown here is derived from an EMBL/GenBank/DDBJ whole genome shotgun (WGS) entry which is preliminary data.</text>
</comment>
<dbReference type="EMBL" id="SZNT01000344">
    <property type="protein sequence ID" value="TKH08710.1"/>
    <property type="molecule type" value="Genomic_DNA"/>
</dbReference>
<evidence type="ECO:0000256" key="1">
    <source>
        <dbReference type="ARBA" id="ARBA00004127"/>
    </source>
</evidence>
<proteinExistence type="inferred from homology"/>
<name>A0A9X8ZEM6_9BACI</name>
<dbReference type="RefSeq" id="WP_137024213.1">
    <property type="nucleotide sequence ID" value="NZ_SZNT01000344.1"/>
</dbReference>